<evidence type="ECO:0000313" key="1">
    <source>
        <dbReference type="EMBL" id="CAG8981289.1"/>
    </source>
</evidence>
<name>A0A9N9LU69_9HELO</name>
<dbReference type="EMBL" id="CAJVRM010000462">
    <property type="protein sequence ID" value="CAG8981289.1"/>
    <property type="molecule type" value="Genomic_DNA"/>
</dbReference>
<reference evidence="1" key="1">
    <citation type="submission" date="2021-07" db="EMBL/GenBank/DDBJ databases">
        <authorList>
            <person name="Durling M."/>
        </authorList>
    </citation>
    <scope>NUCLEOTIDE SEQUENCE</scope>
</reference>
<dbReference type="OrthoDB" id="10457209at2759"/>
<evidence type="ECO:0000313" key="2">
    <source>
        <dbReference type="Proteomes" id="UP000701801"/>
    </source>
</evidence>
<gene>
    <name evidence="1" type="ORF">HYALB_00003888</name>
</gene>
<protein>
    <submittedName>
        <fullName evidence="1">Uncharacterized protein</fullName>
    </submittedName>
</protein>
<dbReference type="AlphaFoldDB" id="A0A9N9LU69"/>
<keyword evidence="2" id="KW-1185">Reference proteome</keyword>
<proteinExistence type="predicted"/>
<comment type="caution">
    <text evidence="1">The sequence shown here is derived from an EMBL/GenBank/DDBJ whole genome shotgun (WGS) entry which is preliminary data.</text>
</comment>
<organism evidence="1 2">
    <name type="scientific">Hymenoscyphus albidus</name>
    <dbReference type="NCBI Taxonomy" id="595503"/>
    <lineage>
        <taxon>Eukaryota</taxon>
        <taxon>Fungi</taxon>
        <taxon>Dikarya</taxon>
        <taxon>Ascomycota</taxon>
        <taxon>Pezizomycotina</taxon>
        <taxon>Leotiomycetes</taxon>
        <taxon>Helotiales</taxon>
        <taxon>Helotiaceae</taxon>
        <taxon>Hymenoscyphus</taxon>
    </lineage>
</organism>
<dbReference type="Proteomes" id="UP000701801">
    <property type="component" value="Unassembled WGS sequence"/>
</dbReference>
<accession>A0A9N9LU69</accession>
<sequence>MCRWPIELHSCGHKGTVGDIWSCEPPAGSGIACTGEIEVPEPIPSKLGKRILKRKEKAQLKKALQKQPQKIEISRREVIIPDNVQYLNYD</sequence>